<accession>A0A6F9D9V9</accession>
<protein>
    <submittedName>
        <fullName evidence="5">Choline/ethanolaminephosphotransferase 1-like</fullName>
    </submittedName>
</protein>
<dbReference type="EMBL" id="LR783853">
    <property type="protein sequence ID" value="CAB3230093.1"/>
    <property type="molecule type" value="mRNA"/>
</dbReference>
<feature type="transmembrane region" description="Helical" evidence="4">
    <location>
        <begin position="254"/>
        <end position="275"/>
    </location>
</feature>
<evidence type="ECO:0000256" key="4">
    <source>
        <dbReference type="SAM" id="Phobius"/>
    </source>
</evidence>
<dbReference type="InterPro" id="IPR000462">
    <property type="entry name" value="CDP-OH_P_trans"/>
</dbReference>
<keyword evidence="4" id="KW-0812">Transmembrane</keyword>
<dbReference type="PANTHER" id="PTHR10414">
    <property type="entry name" value="ETHANOLAMINEPHOSPHOTRANSFERASE"/>
    <property type="match status" value="1"/>
</dbReference>
<feature type="transmembrane region" description="Helical" evidence="4">
    <location>
        <begin position="67"/>
        <end position="86"/>
    </location>
</feature>
<proteinExistence type="evidence at transcript level"/>
<sequence length="409" mass="46698">MFQTWPVKTTPYQSSIGAMKFLSFDDLERLDKWVYKLKGVTILDSHMRKWWNIAFKFVPLKTSPDVISVWGFIAGVLCAALVIFYSPALKTEVPGWVHVVCAIGLFFYQTMDALDGKQCRRSGRSSGVEEIFDHGCDSVNSILQYVVTTSCFVLGHRSWMWLIFLYVGNFTFFTVQWRTYATGIMQVGKIDHTETQVMGMMTMLTTAVYGSQIWETKVLGLPFNLVEIAIYTTTITGVFKVLENVQDTIAHKKSIIPASTFIIGHILFCLSFYLTQAWIDEHDMLVVFGFFLGFFVAKQDQRIVIAHLVEGKMKFWDTSLIPVVAYTCYAIFGSADPNTLAVLLWACCVFSFIDVAIFFTCVTREMADHYGFEIFRLQKGERTFWDALEEDAPDPNNKPRVADEFTHND</sequence>
<reference evidence="5" key="1">
    <citation type="submission" date="2020-04" db="EMBL/GenBank/DDBJ databases">
        <authorList>
            <person name="Neveu A P."/>
        </authorList>
    </citation>
    <scope>NUCLEOTIDE SEQUENCE</scope>
    <source>
        <tissue evidence="5">Whole embryo</tissue>
    </source>
</reference>
<evidence type="ECO:0000256" key="2">
    <source>
        <dbReference type="ARBA" id="ARBA00010441"/>
    </source>
</evidence>
<name>A0A6F9D9V9_9ASCI</name>
<dbReference type="GO" id="GO:0004307">
    <property type="term" value="F:ethanolaminephosphotransferase activity"/>
    <property type="evidence" value="ECO:0007669"/>
    <property type="project" value="TreeGrafter"/>
</dbReference>
<dbReference type="InterPro" id="IPR043130">
    <property type="entry name" value="CDP-OH_PTrfase_TM_dom"/>
</dbReference>
<feature type="transmembrane region" description="Helical" evidence="4">
    <location>
        <begin position="220"/>
        <end position="242"/>
    </location>
</feature>
<feature type="transmembrane region" description="Helical" evidence="4">
    <location>
        <begin position="318"/>
        <end position="335"/>
    </location>
</feature>
<dbReference type="Gene3D" id="1.20.120.1760">
    <property type="match status" value="1"/>
</dbReference>
<keyword evidence="3 4" id="KW-0472">Membrane</keyword>
<keyword evidence="4" id="KW-1133">Transmembrane helix</keyword>
<dbReference type="PANTHER" id="PTHR10414:SF37">
    <property type="entry name" value="BB IN A BOXCAR, ISOFORM C"/>
    <property type="match status" value="1"/>
</dbReference>
<keyword evidence="5" id="KW-0808">Transferase</keyword>
<dbReference type="Pfam" id="PF01066">
    <property type="entry name" value="CDP-OH_P_transf"/>
    <property type="match status" value="1"/>
</dbReference>
<dbReference type="AlphaFoldDB" id="A0A6F9D9V9"/>
<dbReference type="GO" id="GO:0005794">
    <property type="term" value="C:Golgi apparatus"/>
    <property type="evidence" value="ECO:0007669"/>
    <property type="project" value="TreeGrafter"/>
</dbReference>
<dbReference type="InterPro" id="IPR014472">
    <property type="entry name" value="CHOPT"/>
</dbReference>
<dbReference type="GO" id="GO:0006646">
    <property type="term" value="P:phosphatidylethanolamine biosynthetic process"/>
    <property type="evidence" value="ECO:0007669"/>
    <property type="project" value="TreeGrafter"/>
</dbReference>
<evidence type="ECO:0000256" key="3">
    <source>
        <dbReference type="ARBA" id="ARBA00023136"/>
    </source>
</evidence>
<feature type="transmembrane region" description="Helical" evidence="4">
    <location>
        <begin position="159"/>
        <end position="177"/>
    </location>
</feature>
<feature type="transmembrane region" description="Helical" evidence="4">
    <location>
        <begin position="341"/>
        <end position="362"/>
    </location>
</feature>
<dbReference type="GO" id="GO:0004142">
    <property type="term" value="F:diacylglycerol cholinephosphotransferase activity"/>
    <property type="evidence" value="ECO:0007669"/>
    <property type="project" value="TreeGrafter"/>
</dbReference>
<comment type="similarity">
    <text evidence="2">Belongs to the CDP-alcohol phosphatidyltransferase class-I family.</text>
</comment>
<feature type="transmembrane region" description="Helical" evidence="4">
    <location>
        <begin position="93"/>
        <end position="111"/>
    </location>
</feature>
<comment type="subcellular location">
    <subcellularLocation>
        <location evidence="1">Membrane</location>
    </subcellularLocation>
</comment>
<organism evidence="5">
    <name type="scientific">Phallusia mammillata</name>
    <dbReference type="NCBI Taxonomy" id="59560"/>
    <lineage>
        <taxon>Eukaryota</taxon>
        <taxon>Metazoa</taxon>
        <taxon>Chordata</taxon>
        <taxon>Tunicata</taxon>
        <taxon>Ascidiacea</taxon>
        <taxon>Phlebobranchia</taxon>
        <taxon>Ascidiidae</taxon>
        <taxon>Phallusia</taxon>
    </lineage>
</organism>
<evidence type="ECO:0000313" key="5">
    <source>
        <dbReference type="EMBL" id="CAB3230093.1"/>
    </source>
</evidence>
<gene>
    <name evidence="5" type="primary">Cept1-002</name>
</gene>
<feature type="transmembrane region" description="Helical" evidence="4">
    <location>
        <begin position="281"/>
        <end position="297"/>
    </location>
</feature>
<dbReference type="GO" id="GO:0005789">
    <property type="term" value="C:endoplasmic reticulum membrane"/>
    <property type="evidence" value="ECO:0007669"/>
    <property type="project" value="TreeGrafter"/>
</dbReference>
<dbReference type="PIRSF" id="PIRSF015665">
    <property type="entry name" value="CHOPT"/>
    <property type="match status" value="1"/>
</dbReference>
<evidence type="ECO:0000256" key="1">
    <source>
        <dbReference type="ARBA" id="ARBA00004370"/>
    </source>
</evidence>